<dbReference type="PROSITE" id="PS51456">
    <property type="entry name" value="MYOSIN_MOTOR"/>
    <property type="match status" value="1"/>
</dbReference>
<gene>
    <name evidence="3" type="ORF">Hypma_004170</name>
</gene>
<dbReference type="GO" id="GO:0005524">
    <property type="term" value="F:ATP binding"/>
    <property type="evidence" value="ECO:0007669"/>
    <property type="project" value="InterPro"/>
</dbReference>
<comment type="caution">
    <text evidence="3">The sequence shown here is derived from an EMBL/GenBank/DDBJ whole genome shotgun (WGS) entry which is preliminary data.</text>
</comment>
<dbReference type="AlphaFoldDB" id="A0A369J0A3"/>
<feature type="domain" description="Myosin motor" evidence="2">
    <location>
        <begin position="1"/>
        <end position="121"/>
    </location>
</feature>
<keyword evidence="1" id="KW-0505">Motor protein</keyword>
<keyword evidence="1" id="KW-0518">Myosin</keyword>
<dbReference type="EMBL" id="LUEZ02000158">
    <property type="protein sequence ID" value="RDB15429.1"/>
    <property type="molecule type" value="Genomic_DNA"/>
</dbReference>
<comment type="similarity">
    <text evidence="1">Belongs to the TRAFAC class myosin-kinesin ATPase superfamily. Myosin family.</text>
</comment>
<dbReference type="InParanoid" id="A0A369J0A3"/>
<organism evidence="3 4">
    <name type="scientific">Hypsizygus marmoreus</name>
    <name type="common">White beech mushroom</name>
    <name type="synonym">Agaricus marmoreus</name>
    <dbReference type="NCBI Taxonomy" id="39966"/>
    <lineage>
        <taxon>Eukaryota</taxon>
        <taxon>Fungi</taxon>
        <taxon>Dikarya</taxon>
        <taxon>Basidiomycota</taxon>
        <taxon>Agaricomycotina</taxon>
        <taxon>Agaricomycetes</taxon>
        <taxon>Agaricomycetidae</taxon>
        <taxon>Agaricales</taxon>
        <taxon>Tricholomatineae</taxon>
        <taxon>Lyophyllaceae</taxon>
        <taxon>Hypsizygus</taxon>
    </lineage>
</organism>
<accession>A0A369J0A3</accession>
<evidence type="ECO:0000313" key="4">
    <source>
        <dbReference type="Proteomes" id="UP000076154"/>
    </source>
</evidence>
<dbReference type="GO" id="GO:0003774">
    <property type="term" value="F:cytoskeletal motor activity"/>
    <property type="evidence" value="ECO:0007669"/>
    <property type="project" value="InterPro"/>
</dbReference>
<evidence type="ECO:0000313" key="3">
    <source>
        <dbReference type="EMBL" id="RDB15429.1"/>
    </source>
</evidence>
<dbReference type="Proteomes" id="UP000076154">
    <property type="component" value="Unassembled WGS sequence"/>
</dbReference>
<comment type="caution">
    <text evidence="1">Lacks conserved residue(s) required for the propagation of feature annotation.</text>
</comment>
<dbReference type="GO" id="GO:0016459">
    <property type="term" value="C:myosin complex"/>
    <property type="evidence" value="ECO:0007669"/>
    <property type="project" value="UniProtKB-KW"/>
</dbReference>
<keyword evidence="1" id="KW-0009">Actin-binding</keyword>
<sequence>MIDRGHNEDAAVVRNLELLETVAEFLGVHSSALKAAISYKTKFVKKELCTVFLDPNGASDNRGDLAKTFYSLLFAWLNEHTNRPCAMTASPSISLMHRISRPFSSNLCNASSSTRYSWPPS</sequence>
<proteinExistence type="inferred from homology"/>
<dbReference type="SUPFAM" id="SSF52540">
    <property type="entry name" value="P-loop containing nucleoside triphosphate hydrolases"/>
    <property type="match status" value="1"/>
</dbReference>
<evidence type="ECO:0000256" key="1">
    <source>
        <dbReference type="PROSITE-ProRule" id="PRU00782"/>
    </source>
</evidence>
<dbReference type="OrthoDB" id="3031254at2759"/>
<evidence type="ECO:0000259" key="2">
    <source>
        <dbReference type="PROSITE" id="PS51456"/>
    </source>
</evidence>
<dbReference type="Gene3D" id="1.20.120.720">
    <property type="entry name" value="Myosin VI head, motor domain, U50 subdomain"/>
    <property type="match status" value="1"/>
</dbReference>
<name>A0A369J0A3_HYPMA</name>
<dbReference type="InterPro" id="IPR027417">
    <property type="entry name" value="P-loop_NTPase"/>
</dbReference>
<dbReference type="InterPro" id="IPR001609">
    <property type="entry name" value="Myosin_head_motor_dom-like"/>
</dbReference>
<protein>
    <recommendedName>
        <fullName evidence="2">Myosin motor domain-containing protein</fullName>
    </recommendedName>
</protein>
<keyword evidence="4" id="KW-1185">Reference proteome</keyword>
<reference evidence="3" key="1">
    <citation type="submission" date="2018-04" db="EMBL/GenBank/DDBJ databases">
        <title>Whole genome sequencing of Hypsizygus marmoreus.</title>
        <authorList>
            <person name="Choi I.-G."/>
            <person name="Min B."/>
            <person name="Kim J.-G."/>
            <person name="Kim S."/>
            <person name="Oh Y.-L."/>
            <person name="Kong W.-S."/>
            <person name="Park H."/>
            <person name="Jeong J."/>
            <person name="Song E.-S."/>
        </authorList>
    </citation>
    <scope>NUCLEOTIDE SEQUENCE [LARGE SCALE GENOMIC DNA]</scope>
    <source>
        <strain evidence="3">51987-8</strain>
    </source>
</reference>
<dbReference type="GO" id="GO:0003779">
    <property type="term" value="F:actin binding"/>
    <property type="evidence" value="ECO:0007669"/>
    <property type="project" value="UniProtKB-KW"/>
</dbReference>